<accession>A0AAN7WS83</accession>
<evidence type="ECO:0000256" key="1">
    <source>
        <dbReference type="ARBA" id="ARBA00004123"/>
    </source>
</evidence>
<gene>
    <name evidence="7" type="ORF">RI543_001619</name>
</gene>
<dbReference type="EMBL" id="JAWIZZ010000038">
    <property type="protein sequence ID" value="KAK5781222.1"/>
    <property type="molecule type" value="Genomic_DNA"/>
</dbReference>
<keyword evidence="8" id="KW-1185">Reference proteome</keyword>
<name>A0AAN7WS83_9SACH</name>
<evidence type="ECO:0000313" key="8">
    <source>
        <dbReference type="Proteomes" id="UP001306508"/>
    </source>
</evidence>
<evidence type="ECO:0000256" key="2">
    <source>
        <dbReference type="ARBA" id="ARBA00004496"/>
    </source>
</evidence>
<evidence type="ECO:0000256" key="6">
    <source>
        <dbReference type="ARBA" id="ARBA00023242"/>
    </source>
</evidence>
<comment type="subcellular location">
    <subcellularLocation>
        <location evidence="2">Cytoplasm</location>
    </subcellularLocation>
    <subcellularLocation>
        <location evidence="1">Nucleus</location>
    </subcellularLocation>
</comment>
<dbReference type="Proteomes" id="UP001306508">
    <property type="component" value="Unassembled WGS sequence"/>
</dbReference>
<dbReference type="CDD" id="cd11692">
    <property type="entry name" value="HRI1_N_like"/>
    <property type="match status" value="1"/>
</dbReference>
<dbReference type="AlphaFoldDB" id="A0AAN7WS83"/>
<dbReference type="GO" id="GO:0005737">
    <property type="term" value="C:cytoplasm"/>
    <property type="evidence" value="ECO:0007669"/>
    <property type="project" value="UniProtKB-SubCell"/>
</dbReference>
<dbReference type="InterPro" id="IPR038744">
    <property type="entry name" value="Hri1_N"/>
</dbReference>
<organism evidence="7 8">
    <name type="scientific">Arxiozyma heterogenica</name>
    <dbReference type="NCBI Taxonomy" id="278026"/>
    <lineage>
        <taxon>Eukaryota</taxon>
        <taxon>Fungi</taxon>
        <taxon>Dikarya</taxon>
        <taxon>Ascomycota</taxon>
        <taxon>Saccharomycotina</taxon>
        <taxon>Saccharomycetes</taxon>
        <taxon>Saccharomycetales</taxon>
        <taxon>Saccharomycetaceae</taxon>
        <taxon>Arxiozyma</taxon>
    </lineage>
</organism>
<dbReference type="CDD" id="cd11693">
    <property type="entry name" value="HRI1_C_like"/>
    <property type="match status" value="1"/>
</dbReference>
<dbReference type="GO" id="GO:0005634">
    <property type="term" value="C:nucleus"/>
    <property type="evidence" value="ECO:0007669"/>
    <property type="project" value="UniProtKB-SubCell"/>
</dbReference>
<dbReference type="Gene3D" id="2.40.128.310">
    <property type="entry name" value="Protein HRI1, C-terminal domain"/>
    <property type="match status" value="1"/>
</dbReference>
<dbReference type="Pfam" id="PF16815">
    <property type="entry name" value="HRI1"/>
    <property type="match status" value="1"/>
</dbReference>
<evidence type="ECO:0000256" key="3">
    <source>
        <dbReference type="ARBA" id="ARBA00005229"/>
    </source>
</evidence>
<evidence type="ECO:0000256" key="4">
    <source>
        <dbReference type="ARBA" id="ARBA00017063"/>
    </source>
</evidence>
<keyword evidence="6" id="KW-0539">Nucleus</keyword>
<reference evidence="8" key="1">
    <citation type="submission" date="2023-07" db="EMBL/GenBank/DDBJ databases">
        <title>A draft genome of Kazachstania heterogenica Y-27499.</title>
        <authorList>
            <person name="Donic C."/>
            <person name="Kralova J.S."/>
            <person name="Fidel L."/>
            <person name="Ben-Dor S."/>
            <person name="Jung S."/>
        </authorList>
    </citation>
    <scope>NUCLEOTIDE SEQUENCE [LARGE SCALE GENOMIC DNA]</scope>
    <source>
        <strain evidence="8">Y27499</strain>
    </source>
</reference>
<dbReference type="Gene3D" id="2.40.128.320">
    <property type="entry name" value="Protein HRI1, N-terminal domain"/>
    <property type="match status" value="1"/>
</dbReference>
<sequence>MPSLFKRISFEVAGQANERTLTLSSGSNNGHYISLRPLLNPSTPEEKEFPWEWAFAGTNDTVEVNNKENGCQQIFDFGFDANVYLQTPNTHRGPVDTFWATWESGLLKETGTVYPFGKDKDGVDFVELWQPIDAQRDEFVMQDKAESKGRSVTFKVDNDQFYGLVVVVGRWAQGVLAQKGKSTTKGLNFIRSVETVSGEIKNLIQFGSDVSKFPSFFASVKKSDKVEVNGLTWDVIEAYF</sequence>
<proteinExistence type="inferred from homology"/>
<comment type="caution">
    <text evidence="7">The sequence shown here is derived from an EMBL/GenBank/DDBJ whole genome shotgun (WGS) entry which is preliminary data.</text>
</comment>
<evidence type="ECO:0000256" key="5">
    <source>
        <dbReference type="ARBA" id="ARBA00022490"/>
    </source>
</evidence>
<evidence type="ECO:0000313" key="7">
    <source>
        <dbReference type="EMBL" id="KAK5781222.1"/>
    </source>
</evidence>
<keyword evidence="5" id="KW-0963">Cytoplasm</keyword>
<protein>
    <recommendedName>
        <fullName evidence="4">Protein HRI1</fullName>
    </recommendedName>
</protein>
<dbReference type="InterPro" id="IPR043047">
    <property type="entry name" value="Hri1_N_sf"/>
</dbReference>
<comment type="similarity">
    <text evidence="3">Belongs to the HRI1 family.</text>
</comment>
<dbReference type="InterPro" id="IPR031818">
    <property type="entry name" value="Hri1"/>
</dbReference>